<reference evidence="1" key="1">
    <citation type="journal article" date="2021" name="Proc. Natl. Acad. Sci. U.S.A.">
        <title>A Catalog of Tens of Thousands of Viruses from Human Metagenomes Reveals Hidden Associations with Chronic Diseases.</title>
        <authorList>
            <person name="Tisza M.J."/>
            <person name="Buck C.B."/>
        </authorList>
    </citation>
    <scope>NUCLEOTIDE SEQUENCE</scope>
    <source>
        <strain evidence="1">CtKHH22</strain>
    </source>
</reference>
<accession>A0A8S5Q152</accession>
<proteinExistence type="predicted"/>
<name>A0A8S5Q152_9CAUD</name>
<organism evidence="1">
    <name type="scientific">Siphoviridae sp. ctKHH22</name>
    <dbReference type="NCBI Taxonomy" id="2825439"/>
    <lineage>
        <taxon>Viruses</taxon>
        <taxon>Duplodnaviria</taxon>
        <taxon>Heunggongvirae</taxon>
        <taxon>Uroviricota</taxon>
        <taxon>Caudoviricetes</taxon>
    </lineage>
</organism>
<evidence type="ECO:0000313" key="1">
    <source>
        <dbReference type="EMBL" id="DAE13054.1"/>
    </source>
</evidence>
<sequence>MIMEEKINIAEILKDKPQGTKLYSLTYGDCFYQEYTGDFGIECQSQNGVQFNLEEYGKYCIDGECILFPSKEMRDWGKFAWKKGDVLVNKDGDVHIIFERFVDDTYYSFVGKYYLWKENNDTEQFCKNERLLTYDFQKAGKDAAQTYISTIEERLGGKLNRETLEIENAHPEYKDGDIVFMKGIKSELFANCIFILRSEYKDGDERAFYYAFYNADDKFTLDEYGNTKVHYSLRLATDSEKQQLFDALAKKGKTWDAEKKAIVDLPKKCEFKAMDWCLMRDKKETWKLCQFSFFDDGDYEAPYNAVGGNWFDECIPYNEETKHLLGTTDEWKGGEG</sequence>
<dbReference type="EMBL" id="BK015563">
    <property type="protein sequence ID" value="DAE13054.1"/>
    <property type="molecule type" value="Genomic_DNA"/>
</dbReference>
<protein>
    <submittedName>
        <fullName evidence="1">Uncharacterized protein</fullName>
    </submittedName>
</protein>